<name>A0AAU9R5F5_THLAR</name>
<evidence type="ECO:0000313" key="2">
    <source>
        <dbReference type="Proteomes" id="UP000836841"/>
    </source>
</evidence>
<proteinExistence type="predicted"/>
<evidence type="ECO:0000313" key="1">
    <source>
        <dbReference type="EMBL" id="CAH2034116.1"/>
    </source>
</evidence>
<reference evidence="1 2" key="1">
    <citation type="submission" date="2022-03" db="EMBL/GenBank/DDBJ databases">
        <authorList>
            <person name="Nunn A."/>
            <person name="Chopra R."/>
            <person name="Nunn A."/>
            <person name="Contreras Garrido A."/>
        </authorList>
    </citation>
    <scope>NUCLEOTIDE SEQUENCE [LARGE SCALE GENOMIC DNA]</scope>
</reference>
<dbReference type="AlphaFoldDB" id="A0AAU9R5F5"/>
<keyword evidence="2" id="KW-1185">Reference proteome</keyword>
<protein>
    <submittedName>
        <fullName evidence="1">Uncharacterized protein</fullName>
    </submittedName>
</protein>
<sequence>MYSSRRFRIKSPNTFSASSSWPLSQ</sequence>
<dbReference type="EMBL" id="OU466857">
    <property type="protein sequence ID" value="CAH2034116.1"/>
    <property type="molecule type" value="Genomic_DNA"/>
</dbReference>
<organism evidence="1 2">
    <name type="scientific">Thlaspi arvense</name>
    <name type="common">Field penny-cress</name>
    <dbReference type="NCBI Taxonomy" id="13288"/>
    <lineage>
        <taxon>Eukaryota</taxon>
        <taxon>Viridiplantae</taxon>
        <taxon>Streptophyta</taxon>
        <taxon>Embryophyta</taxon>
        <taxon>Tracheophyta</taxon>
        <taxon>Spermatophyta</taxon>
        <taxon>Magnoliopsida</taxon>
        <taxon>eudicotyledons</taxon>
        <taxon>Gunneridae</taxon>
        <taxon>Pentapetalae</taxon>
        <taxon>rosids</taxon>
        <taxon>malvids</taxon>
        <taxon>Brassicales</taxon>
        <taxon>Brassicaceae</taxon>
        <taxon>Thlaspideae</taxon>
        <taxon>Thlaspi</taxon>
    </lineage>
</organism>
<dbReference type="Proteomes" id="UP000836841">
    <property type="component" value="Chromosome 1"/>
</dbReference>
<accession>A0AAU9R5F5</accession>
<gene>
    <name evidence="1" type="ORF">TAV2_LOCUS69</name>
</gene>